<reference evidence="3" key="1">
    <citation type="submission" date="2022-08" db="EMBL/GenBank/DDBJ databases">
        <title>A Global Phylogenomic Analysis of the Shiitake Genus Lentinula.</title>
        <authorList>
            <consortium name="DOE Joint Genome Institute"/>
            <person name="Sierra-Patev S."/>
            <person name="Min B."/>
            <person name="Naranjo-Ortiz M."/>
            <person name="Looney B."/>
            <person name="Konkel Z."/>
            <person name="Slot J.C."/>
            <person name="Sakamoto Y."/>
            <person name="Steenwyk J.L."/>
            <person name="Rokas A."/>
            <person name="Carro J."/>
            <person name="Camarero S."/>
            <person name="Ferreira P."/>
            <person name="Molpeceres G."/>
            <person name="Ruiz-Duenas F.J."/>
            <person name="Serrano A."/>
            <person name="Henrissat B."/>
            <person name="Drula E."/>
            <person name="Hughes K.W."/>
            <person name="Mata J.L."/>
            <person name="Ishikawa N.K."/>
            <person name="Vargas-Isla R."/>
            <person name="Ushijima S."/>
            <person name="Smith C.A."/>
            <person name="Ahrendt S."/>
            <person name="Andreopoulos W."/>
            <person name="He G."/>
            <person name="Labutti K."/>
            <person name="Lipzen A."/>
            <person name="Ng V."/>
            <person name="Riley R."/>
            <person name="Sandor L."/>
            <person name="Barry K."/>
            <person name="Martinez A.T."/>
            <person name="Xiao Y."/>
            <person name="Gibbons J.G."/>
            <person name="Terashima K."/>
            <person name="Grigoriev I.V."/>
            <person name="Hibbett D.S."/>
        </authorList>
    </citation>
    <scope>NUCLEOTIDE SEQUENCE</scope>
    <source>
        <strain evidence="3">JLM2183</strain>
    </source>
</reference>
<feature type="chain" id="PRO_5040769893" description="Secreted protein" evidence="2">
    <location>
        <begin position="19"/>
        <end position="103"/>
    </location>
</feature>
<feature type="signal peptide" evidence="2">
    <location>
        <begin position="1"/>
        <end position="18"/>
    </location>
</feature>
<comment type="caution">
    <text evidence="3">The sequence shown here is derived from an EMBL/GenBank/DDBJ whole genome shotgun (WGS) entry which is preliminary data.</text>
</comment>
<sequence>MPHQFHLLLTLLKGRLLARDLPLHPLDHLFFLQVECSLHRHSHPDHLPPLNLRTRVSFDWISPDLTTFPNLTHAISRERSRKRGRGVVGGAGIDDRVVGGYLS</sequence>
<dbReference type="EMBL" id="JAOTPV010000015">
    <property type="protein sequence ID" value="KAJ4475011.1"/>
    <property type="molecule type" value="Genomic_DNA"/>
</dbReference>
<name>A0A9W9DKN7_9AGAR</name>
<evidence type="ECO:0000313" key="4">
    <source>
        <dbReference type="Proteomes" id="UP001150266"/>
    </source>
</evidence>
<keyword evidence="4" id="KW-1185">Reference proteome</keyword>
<evidence type="ECO:0000256" key="1">
    <source>
        <dbReference type="SAM" id="MobiDB-lite"/>
    </source>
</evidence>
<feature type="region of interest" description="Disordered" evidence="1">
    <location>
        <begin position="79"/>
        <end position="103"/>
    </location>
</feature>
<gene>
    <name evidence="3" type="ORF">J3R30DRAFT_635180</name>
</gene>
<accession>A0A9W9DKN7</accession>
<evidence type="ECO:0000256" key="2">
    <source>
        <dbReference type="SAM" id="SignalP"/>
    </source>
</evidence>
<evidence type="ECO:0008006" key="5">
    <source>
        <dbReference type="Google" id="ProtNLM"/>
    </source>
</evidence>
<dbReference type="AlphaFoldDB" id="A0A9W9DKN7"/>
<dbReference type="Proteomes" id="UP001150266">
    <property type="component" value="Unassembled WGS sequence"/>
</dbReference>
<protein>
    <recommendedName>
        <fullName evidence="5">Secreted protein</fullName>
    </recommendedName>
</protein>
<evidence type="ECO:0000313" key="3">
    <source>
        <dbReference type="EMBL" id="KAJ4475011.1"/>
    </source>
</evidence>
<organism evidence="3 4">
    <name type="scientific">Lentinula aciculospora</name>
    <dbReference type="NCBI Taxonomy" id="153920"/>
    <lineage>
        <taxon>Eukaryota</taxon>
        <taxon>Fungi</taxon>
        <taxon>Dikarya</taxon>
        <taxon>Basidiomycota</taxon>
        <taxon>Agaricomycotina</taxon>
        <taxon>Agaricomycetes</taxon>
        <taxon>Agaricomycetidae</taxon>
        <taxon>Agaricales</taxon>
        <taxon>Marasmiineae</taxon>
        <taxon>Omphalotaceae</taxon>
        <taxon>Lentinula</taxon>
    </lineage>
</organism>
<proteinExistence type="predicted"/>
<keyword evidence="2" id="KW-0732">Signal</keyword>